<proteinExistence type="predicted"/>
<dbReference type="Proteomes" id="UP001163046">
    <property type="component" value="Unassembled WGS sequence"/>
</dbReference>
<dbReference type="GO" id="GO:0030488">
    <property type="term" value="P:tRNA methylation"/>
    <property type="evidence" value="ECO:0007669"/>
    <property type="project" value="TreeGrafter"/>
</dbReference>
<dbReference type="Pfam" id="PF02475">
    <property type="entry name" value="TRM5-TYW2_MTfase"/>
    <property type="match status" value="1"/>
</dbReference>
<dbReference type="GO" id="GO:0031591">
    <property type="term" value="P:wybutosine biosynthetic process"/>
    <property type="evidence" value="ECO:0007669"/>
    <property type="project" value="TreeGrafter"/>
</dbReference>
<evidence type="ECO:0000259" key="8">
    <source>
        <dbReference type="PROSITE" id="PS51684"/>
    </source>
</evidence>
<evidence type="ECO:0000256" key="6">
    <source>
        <dbReference type="ARBA" id="ARBA00049400"/>
    </source>
</evidence>
<dbReference type="Gene3D" id="3.40.50.150">
    <property type="entry name" value="Vaccinia Virus protein VP39"/>
    <property type="match status" value="2"/>
</dbReference>
<dbReference type="GO" id="GO:0102522">
    <property type="term" value="F:tRNA 4-demethylwyosine alpha-amino-alpha-carboxypropyltransferase activity"/>
    <property type="evidence" value="ECO:0007669"/>
    <property type="project" value="UniProtKB-EC"/>
</dbReference>
<evidence type="ECO:0000256" key="3">
    <source>
        <dbReference type="ARBA" id="ARBA00022679"/>
    </source>
</evidence>
<keyword evidence="3 9" id="KW-0808">Transferase</keyword>
<protein>
    <recommendedName>
        <fullName evidence="2">tRNA(Phe) (4-demethylwyosine(37)-C(7)) aminocarboxypropyltransferase</fullName>
        <ecNumber evidence="2">2.5.1.114</ecNumber>
    </recommendedName>
</protein>
<keyword evidence="4" id="KW-0949">S-adenosyl-L-methionine</keyword>
<feature type="compositionally biased region" description="Polar residues" evidence="7">
    <location>
        <begin position="179"/>
        <end position="194"/>
    </location>
</feature>
<dbReference type="PANTHER" id="PTHR23245">
    <property type="entry name" value="TRNA METHYLTRANSFERASE"/>
    <property type="match status" value="1"/>
</dbReference>
<keyword evidence="5" id="KW-0819">tRNA processing</keyword>
<evidence type="ECO:0000313" key="9">
    <source>
        <dbReference type="EMBL" id="KAJ7372426.1"/>
    </source>
</evidence>
<dbReference type="PROSITE" id="PS51684">
    <property type="entry name" value="SAM_MT_TRM5_TYW2"/>
    <property type="match status" value="1"/>
</dbReference>
<dbReference type="OrthoDB" id="408788at2759"/>
<dbReference type="AlphaFoldDB" id="A0A9W9YZV2"/>
<gene>
    <name evidence="9" type="primary">TRMT12</name>
    <name evidence="9" type="ORF">OS493_018929</name>
</gene>
<reference evidence="9" key="1">
    <citation type="submission" date="2023-01" db="EMBL/GenBank/DDBJ databases">
        <title>Genome assembly of the deep-sea coral Lophelia pertusa.</title>
        <authorList>
            <person name="Herrera S."/>
            <person name="Cordes E."/>
        </authorList>
    </citation>
    <scope>NUCLEOTIDE SEQUENCE</scope>
    <source>
        <strain evidence="9">USNM1676648</strain>
        <tissue evidence="9">Polyp</tissue>
    </source>
</reference>
<keyword evidence="10" id="KW-1185">Reference proteome</keyword>
<dbReference type="InterPro" id="IPR056743">
    <property type="entry name" value="TRM5-TYW2-like_MTfase"/>
</dbReference>
<evidence type="ECO:0000313" key="10">
    <source>
        <dbReference type="Proteomes" id="UP001163046"/>
    </source>
</evidence>
<comment type="caution">
    <text evidence="9">The sequence shown here is derived from an EMBL/GenBank/DDBJ whole genome shotgun (WGS) entry which is preliminary data.</text>
</comment>
<feature type="region of interest" description="Disordered" evidence="7">
    <location>
        <begin position="150"/>
        <end position="200"/>
    </location>
</feature>
<dbReference type="EMBL" id="MU826836">
    <property type="protein sequence ID" value="KAJ7372426.1"/>
    <property type="molecule type" value="Genomic_DNA"/>
</dbReference>
<dbReference type="InterPro" id="IPR029063">
    <property type="entry name" value="SAM-dependent_MTases_sf"/>
</dbReference>
<accession>A0A9W9YZV2</accession>
<evidence type="ECO:0000256" key="5">
    <source>
        <dbReference type="ARBA" id="ARBA00022694"/>
    </source>
</evidence>
<sequence>MFDVTKCMFSAGNITEKIRVGNFECNGQTVVDLYAGIGYFVLPFLVHSKATIVYACEWNENAIEALKRNLKLNGVDKLCVIYEGDNQKFPLRGVADHVNLGLIPSSEAGWPVACAALRSDKGGWLHVHGNVTSGLTDSIRTASDRTVSTLSSTETSFLPSDKPRMASCQSTLDDKHINSEQTSSQSMNGLSDKMTSNDEQGHIQGVSTFSTKSPVLEVSVTSLHSSKVSDTNDLLCCEKNQRPSCNKKVKAEWLHWAKYVAPTLLQHLKKSHDNQNWNVHIRHIEHVKSYAPHIDHVVLDVECRPLCEHA</sequence>
<dbReference type="InterPro" id="IPR030382">
    <property type="entry name" value="MeTrfase_TRM5/TYW2"/>
</dbReference>
<feature type="domain" description="SAM-dependent methyltransferase TRM5/TYW2-type" evidence="8">
    <location>
        <begin position="1"/>
        <end position="305"/>
    </location>
</feature>
<evidence type="ECO:0000256" key="2">
    <source>
        <dbReference type="ARBA" id="ARBA00012265"/>
    </source>
</evidence>
<dbReference type="CDD" id="cd02440">
    <property type="entry name" value="AdoMet_MTases"/>
    <property type="match status" value="1"/>
</dbReference>
<dbReference type="GO" id="GO:0008175">
    <property type="term" value="F:tRNA methyltransferase activity"/>
    <property type="evidence" value="ECO:0007669"/>
    <property type="project" value="TreeGrafter"/>
</dbReference>
<evidence type="ECO:0000256" key="4">
    <source>
        <dbReference type="ARBA" id="ARBA00022691"/>
    </source>
</evidence>
<organism evidence="9 10">
    <name type="scientific">Desmophyllum pertusum</name>
    <dbReference type="NCBI Taxonomy" id="174260"/>
    <lineage>
        <taxon>Eukaryota</taxon>
        <taxon>Metazoa</taxon>
        <taxon>Cnidaria</taxon>
        <taxon>Anthozoa</taxon>
        <taxon>Hexacorallia</taxon>
        <taxon>Scleractinia</taxon>
        <taxon>Caryophylliina</taxon>
        <taxon>Caryophylliidae</taxon>
        <taxon>Desmophyllum</taxon>
    </lineage>
</organism>
<dbReference type="PANTHER" id="PTHR23245:SF25">
    <property type="entry name" value="TRNA WYBUTOSINE-SYNTHESIZING PROTEIN 2 HOMOLOG"/>
    <property type="match status" value="1"/>
</dbReference>
<comment type="catalytic activity">
    <reaction evidence="6">
        <text>4-demethylwyosine(37) in tRNA(Phe) + S-adenosyl-L-methionine = 4-demethyl-7-[(3S)-3-amino-3-carboxypropyl]wyosine(37) in tRNA(Phe) + S-methyl-5'-thioadenosine + H(+)</text>
        <dbReference type="Rhea" id="RHEA:36355"/>
        <dbReference type="Rhea" id="RHEA-COMP:10164"/>
        <dbReference type="Rhea" id="RHEA-COMP:10378"/>
        <dbReference type="ChEBI" id="CHEBI:15378"/>
        <dbReference type="ChEBI" id="CHEBI:17509"/>
        <dbReference type="ChEBI" id="CHEBI:59789"/>
        <dbReference type="ChEBI" id="CHEBI:64315"/>
        <dbReference type="ChEBI" id="CHEBI:73550"/>
        <dbReference type="EC" id="2.5.1.114"/>
    </reaction>
</comment>
<evidence type="ECO:0000256" key="7">
    <source>
        <dbReference type="SAM" id="MobiDB-lite"/>
    </source>
</evidence>
<dbReference type="GO" id="GO:0005737">
    <property type="term" value="C:cytoplasm"/>
    <property type="evidence" value="ECO:0007669"/>
    <property type="project" value="TreeGrafter"/>
</dbReference>
<dbReference type="SUPFAM" id="SSF53335">
    <property type="entry name" value="S-adenosyl-L-methionine-dependent methyltransferases"/>
    <property type="match status" value="1"/>
</dbReference>
<name>A0A9W9YZV2_9CNID</name>
<dbReference type="EC" id="2.5.1.114" evidence="2"/>
<evidence type="ECO:0000256" key="1">
    <source>
        <dbReference type="ARBA" id="ARBA00004797"/>
    </source>
</evidence>
<comment type="pathway">
    <text evidence="1">tRNA modification; wybutosine-tRNA(Phe) biosynthesis.</text>
</comment>